<organism evidence="3 4">
    <name type="scientific">Prunus armeniaca</name>
    <name type="common">Apricot</name>
    <name type="synonym">Armeniaca vulgaris</name>
    <dbReference type="NCBI Taxonomy" id="36596"/>
    <lineage>
        <taxon>Eukaryota</taxon>
        <taxon>Viridiplantae</taxon>
        <taxon>Streptophyta</taxon>
        <taxon>Embryophyta</taxon>
        <taxon>Tracheophyta</taxon>
        <taxon>Spermatophyta</taxon>
        <taxon>Magnoliopsida</taxon>
        <taxon>eudicotyledons</taxon>
        <taxon>Gunneridae</taxon>
        <taxon>Pentapetalae</taxon>
        <taxon>rosids</taxon>
        <taxon>fabids</taxon>
        <taxon>Rosales</taxon>
        <taxon>Rosaceae</taxon>
        <taxon>Amygdaloideae</taxon>
        <taxon>Amygdaleae</taxon>
        <taxon>Prunus</taxon>
    </lineage>
</organism>
<dbReference type="Pfam" id="PF13041">
    <property type="entry name" value="PPR_2"/>
    <property type="match status" value="4"/>
</dbReference>
<evidence type="ECO:0000313" key="3">
    <source>
        <dbReference type="EMBL" id="CAB4276835.1"/>
    </source>
</evidence>
<accession>A0A6J5UNR3</accession>
<feature type="repeat" description="PPR" evidence="2">
    <location>
        <begin position="403"/>
        <end position="437"/>
    </location>
</feature>
<sequence length="664" mass="74863">MPKCSTYYLKLLCSSIQGGLKKLSLCPISPCELLTCSLHSHFSVLAIPSNQALKTEPVNNDETEPPISNEIFKKGTKLGSYKSGDSTFYSLIENYANLGDFRSLEQVLDRMKRERRVFIEQSFILMFRAYGKAHLRNKAVELFYRMVDEFQCRRTVKSFNSVLNVIIQEGHYSHALEFSYHVVGTTGMNISPNVLSFNLIIKSMCKLGLVDRAVQVFREMPLRNCTPDVFTYSTLMDGLCKEKRIDEAVFLLDEMQLEGCIPSPVTFNVLINALCKKGDLGRAAKLVDNMLLKGCVPNEVTYNTLIHGLCLKGKLDKAVSLLDRMVSNKCVPNDVTYGTIINGLVKQGRAVDGAQVLMSMEERGNHANEYIYSVLVSGLFKEGKSEDAMRLWKEMLEKGCKPNTIVYSTLINGLCQEGKPDEAKEVFSEMVSNGCMPNSFTYSSLMRGFFQTGQSQKAILLWKEMASNMRNEVCYSVLIHGLCEDGQLNEALIAWQQMLGRGYKLDVVAYSSMIHGLCNAGLVEQGLKLFNEMLCQEPECQPDVITYNILFNVFCKQSSISLAIDHLNRMLDRGCDPDSVTCDIFLRGLREKLDPPQDGREFLNELVVRLFKQQRIVGASIIVEVMLQKFLPPKASTWTRVVQELCKPKKVRAAIDKCWSSLYC</sequence>
<feature type="repeat" description="PPR" evidence="2">
    <location>
        <begin position="471"/>
        <end position="505"/>
    </location>
</feature>
<dbReference type="InterPro" id="IPR002885">
    <property type="entry name" value="PPR_rpt"/>
</dbReference>
<dbReference type="EMBL" id="CAEKDK010000004">
    <property type="protein sequence ID" value="CAB4276835.1"/>
    <property type="molecule type" value="Genomic_DNA"/>
</dbReference>
<dbReference type="AlphaFoldDB" id="A0A6J5UNR3"/>
<dbReference type="SUPFAM" id="SSF48452">
    <property type="entry name" value="TPR-like"/>
    <property type="match status" value="1"/>
</dbReference>
<feature type="repeat" description="PPR" evidence="2">
    <location>
        <begin position="193"/>
        <end position="227"/>
    </location>
</feature>
<reference evidence="3 4" key="1">
    <citation type="submission" date="2020-05" db="EMBL/GenBank/DDBJ databases">
        <authorList>
            <person name="Campoy J."/>
            <person name="Schneeberger K."/>
            <person name="Spophaly S."/>
        </authorList>
    </citation>
    <scope>NUCLEOTIDE SEQUENCE [LARGE SCALE GENOMIC DNA]</scope>
    <source>
        <strain evidence="3">PruArmRojPasFocal</strain>
    </source>
</reference>
<dbReference type="Gene3D" id="1.25.40.10">
    <property type="entry name" value="Tetratricopeptide repeat domain"/>
    <property type="match status" value="7"/>
</dbReference>
<feature type="repeat" description="PPR" evidence="2">
    <location>
        <begin position="506"/>
        <end position="540"/>
    </location>
</feature>
<dbReference type="PANTHER" id="PTHR45613">
    <property type="entry name" value="PENTATRICOPEPTIDE REPEAT-CONTAINING PROTEIN"/>
    <property type="match status" value="1"/>
</dbReference>
<feature type="repeat" description="PPR" evidence="2">
    <location>
        <begin position="438"/>
        <end position="468"/>
    </location>
</feature>
<feature type="repeat" description="PPR" evidence="2">
    <location>
        <begin position="333"/>
        <end position="367"/>
    </location>
</feature>
<gene>
    <name evidence="3" type="ORF">CURHAP_LOCUS26132</name>
</gene>
<dbReference type="Pfam" id="PF01535">
    <property type="entry name" value="PPR"/>
    <property type="match status" value="3"/>
</dbReference>
<feature type="repeat" description="PPR" evidence="2">
    <location>
        <begin position="368"/>
        <end position="402"/>
    </location>
</feature>
<name>A0A6J5UNR3_PRUAR</name>
<feature type="repeat" description="PPR" evidence="2">
    <location>
        <begin position="228"/>
        <end position="262"/>
    </location>
</feature>
<proteinExistence type="predicted"/>
<dbReference type="InterPro" id="IPR011990">
    <property type="entry name" value="TPR-like_helical_dom_sf"/>
</dbReference>
<dbReference type="Pfam" id="PF12854">
    <property type="entry name" value="PPR_1"/>
    <property type="match status" value="2"/>
</dbReference>
<dbReference type="Proteomes" id="UP000507222">
    <property type="component" value="Unassembled WGS sequence"/>
</dbReference>
<dbReference type="NCBIfam" id="TIGR00756">
    <property type="entry name" value="PPR"/>
    <property type="match status" value="11"/>
</dbReference>
<protein>
    <recommendedName>
        <fullName evidence="5">Pentacotripeptide-repeat region of PRORP domain-containing protein</fullName>
    </recommendedName>
</protein>
<feature type="repeat" description="PPR" evidence="2">
    <location>
        <begin position="298"/>
        <end position="332"/>
    </location>
</feature>
<evidence type="ECO:0008006" key="5">
    <source>
        <dbReference type="Google" id="ProtNLM"/>
    </source>
</evidence>
<feature type="repeat" description="PPR" evidence="2">
    <location>
        <begin position="543"/>
        <end position="577"/>
    </location>
</feature>
<keyword evidence="1" id="KW-0677">Repeat</keyword>
<evidence type="ECO:0000313" key="4">
    <source>
        <dbReference type="Proteomes" id="UP000507222"/>
    </source>
</evidence>
<dbReference type="PANTHER" id="PTHR45613:SF99">
    <property type="entry name" value="PENTACOTRIPEPTIDE-REPEAT REGION OF PRORP DOMAIN-CONTAINING PROTEIN"/>
    <property type="match status" value="1"/>
</dbReference>
<evidence type="ECO:0000256" key="1">
    <source>
        <dbReference type="ARBA" id="ARBA00022737"/>
    </source>
</evidence>
<feature type="repeat" description="PPR" evidence="2">
    <location>
        <begin position="263"/>
        <end position="297"/>
    </location>
</feature>
<dbReference type="PROSITE" id="PS51375">
    <property type="entry name" value="PPR"/>
    <property type="match status" value="11"/>
</dbReference>
<evidence type="ECO:0000256" key="2">
    <source>
        <dbReference type="PROSITE-ProRule" id="PRU00708"/>
    </source>
</evidence>